<dbReference type="PATRIC" id="fig|1187852.3.peg.4259"/>
<dbReference type="AlphaFoldDB" id="A0A0J6T9B4"/>
<keyword evidence="2" id="KW-0418">Kinase</keyword>
<comment type="caution">
    <text evidence="2">The sequence shown here is derived from an EMBL/GenBank/DDBJ whole genome shotgun (WGS) entry which is preliminary data.</text>
</comment>
<feature type="region of interest" description="Disordered" evidence="1">
    <location>
        <begin position="66"/>
        <end position="97"/>
    </location>
</feature>
<dbReference type="Proteomes" id="UP000036449">
    <property type="component" value="Unassembled WGS sequence"/>
</dbReference>
<sequence length="97" mass="10670">MADYYPLLARALEALPDRSPDMRHTVYERARAALIGQLRSLDPPLSEADIEAERVSLDRAIARLEIEHGGQPEPAPPEPPQEASAPREASEPPPELP</sequence>
<evidence type="ECO:0000313" key="3">
    <source>
        <dbReference type="Proteomes" id="UP000036449"/>
    </source>
</evidence>
<keyword evidence="3" id="KW-1185">Reference proteome</keyword>
<reference evidence="2 3" key="1">
    <citation type="submission" date="2015-03" db="EMBL/GenBank/DDBJ databases">
        <title>Genome sequencing of Methylobacterium tarhaniae DSM 25844.</title>
        <authorList>
            <person name="Chaudhry V."/>
            <person name="Patil P.B."/>
        </authorList>
    </citation>
    <scope>NUCLEOTIDE SEQUENCE [LARGE SCALE GENOMIC DNA]</scope>
    <source>
        <strain evidence="2 3">DSM 25844</strain>
    </source>
</reference>
<dbReference type="EMBL" id="LABZ01000030">
    <property type="protein sequence ID" value="KMO43960.1"/>
    <property type="molecule type" value="Genomic_DNA"/>
</dbReference>
<evidence type="ECO:0000313" key="2">
    <source>
        <dbReference type="EMBL" id="KMO43960.1"/>
    </source>
</evidence>
<dbReference type="GO" id="GO:0016301">
    <property type="term" value="F:kinase activity"/>
    <property type="evidence" value="ECO:0007669"/>
    <property type="project" value="UniProtKB-KW"/>
</dbReference>
<evidence type="ECO:0000256" key="1">
    <source>
        <dbReference type="SAM" id="MobiDB-lite"/>
    </source>
</evidence>
<gene>
    <name evidence="2" type="ORF">VQ03_05545</name>
</gene>
<accession>A0A0J6T9B4</accession>
<proteinExistence type="predicted"/>
<name>A0A0J6T9B4_9HYPH</name>
<organism evidence="2 3">
    <name type="scientific">Methylobacterium tarhaniae</name>
    <dbReference type="NCBI Taxonomy" id="1187852"/>
    <lineage>
        <taxon>Bacteria</taxon>
        <taxon>Pseudomonadati</taxon>
        <taxon>Pseudomonadota</taxon>
        <taxon>Alphaproteobacteria</taxon>
        <taxon>Hyphomicrobiales</taxon>
        <taxon>Methylobacteriaceae</taxon>
        <taxon>Methylobacterium</taxon>
    </lineage>
</organism>
<keyword evidence="2" id="KW-0808">Transferase</keyword>
<protein>
    <submittedName>
        <fullName evidence="2">Histidine kinase</fullName>
    </submittedName>
</protein>
<feature type="non-terminal residue" evidence="2">
    <location>
        <position position="97"/>
    </location>
</feature>